<accession>A0A7R8YNR9</accession>
<evidence type="ECO:0000313" key="1">
    <source>
        <dbReference type="EMBL" id="CAD7078750.1"/>
    </source>
</evidence>
<protein>
    <submittedName>
        <fullName evidence="1">Uncharacterized protein</fullName>
    </submittedName>
</protein>
<dbReference type="AlphaFoldDB" id="A0A7R8YNR9"/>
<organism evidence="1 2">
    <name type="scientific">Hermetia illucens</name>
    <name type="common">Black soldier fly</name>
    <dbReference type="NCBI Taxonomy" id="343691"/>
    <lineage>
        <taxon>Eukaryota</taxon>
        <taxon>Metazoa</taxon>
        <taxon>Ecdysozoa</taxon>
        <taxon>Arthropoda</taxon>
        <taxon>Hexapoda</taxon>
        <taxon>Insecta</taxon>
        <taxon>Pterygota</taxon>
        <taxon>Neoptera</taxon>
        <taxon>Endopterygota</taxon>
        <taxon>Diptera</taxon>
        <taxon>Brachycera</taxon>
        <taxon>Stratiomyomorpha</taxon>
        <taxon>Stratiomyidae</taxon>
        <taxon>Hermetiinae</taxon>
        <taxon>Hermetia</taxon>
    </lineage>
</organism>
<keyword evidence="2" id="KW-1185">Reference proteome</keyword>
<name>A0A7R8YNR9_HERIL</name>
<proteinExistence type="predicted"/>
<reference evidence="1 2" key="1">
    <citation type="submission" date="2020-11" db="EMBL/GenBank/DDBJ databases">
        <authorList>
            <person name="Wallbank WR R."/>
            <person name="Pardo Diaz C."/>
            <person name="Kozak K."/>
            <person name="Martin S."/>
            <person name="Jiggins C."/>
            <person name="Moest M."/>
            <person name="Warren A I."/>
            <person name="Generalovic N T."/>
            <person name="Byers J.R.P. K."/>
            <person name="Montejo-Kovacevich G."/>
            <person name="Yen C E."/>
        </authorList>
    </citation>
    <scope>NUCLEOTIDE SEQUENCE [LARGE SCALE GENOMIC DNA]</scope>
</reference>
<dbReference type="InParanoid" id="A0A7R8YNR9"/>
<gene>
    <name evidence="1" type="ORF">HERILL_LOCUS2003</name>
</gene>
<sequence length="110" mass="12768">MVVLYDLKQFLGIREAVRNLGQICENKVNESDLCELCILQLNHQIMEAEQMNEVLYQQNDDVHPRHKRAPLEVIGSIGKSLFGILDREFADNYENKLTKSKSMKCPLQIY</sequence>
<dbReference type="EMBL" id="LR899009">
    <property type="protein sequence ID" value="CAD7078750.1"/>
    <property type="molecule type" value="Genomic_DNA"/>
</dbReference>
<evidence type="ECO:0000313" key="2">
    <source>
        <dbReference type="Proteomes" id="UP000594454"/>
    </source>
</evidence>
<dbReference type="Proteomes" id="UP000594454">
    <property type="component" value="Chromosome 1"/>
</dbReference>